<dbReference type="InterPro" id="IPR012341">
    <property type="entry name" value="6hp_glycosidase-like_sf"/>
</dbReference>
<feature type="non-terminal residue" evidence="6">
    <location>
        <position position="381"/>
    </location>
</feature>
<proteinExistence type="predicted"/>
<name>F8V3F8_9ZZZZ</name>
<dbReference type="GO" id="GO:0004553">
    <property type="term" value="F:hydrolase activity, hydrolyzing O-glycosyl compounds"/>
    <property type="evidence" value="ECO:0007669"/>
    <property type="project" value="InterPro"/>
</dbReference>
<evidence type="ECO:0000313" key="6">
    <source>
        <dbReference type="EMBL" id="AEH57931.1"/>
    </source>
</evidence>
<dbReference type="GO" id="GO:0000272">
    <property type="term" value="P:polysaccharide catabolic process"/>
    <property type="evidence" value="ECO:0007669"/>
    <property type="project" value="UniProtKB-KW"/>
</dbReference>
<dbReference type="AlphaFoldDB" id="F8V3F8"/>
<dbReference type="SUPFAM" id="SSF48208">
    <property type="entry name" value="Six-hairpin glycosidases"/>
    <property type="match status" value="1"/>
</dbReference>
<dbReference type="InterPro" id="IPR001701">
    <property type="entry name" value="Glyco_hydro_9"/>
</dbReference>
<keyword evidence="1 6" id="KW-0378">Hydrolase</keyword>
<dbReference type="Gene3D" id="1.50.10.10">
    <property type="match status" value="1"/>
</dbReference>
<dbReference type="PANTHER" id="PTHR22298">
    <property type="entry name" value="ENDO-1,4-BETA-GLUCANASE"/>
    <property type="match status" value="1"/>
</dbReference>
<evidence type="ECO:0000256" key="1">
    <source>
        <dbReference type="ARBA" id="ARBA00022801"/>
    </source>
</evidence>
<feature type="non-terminal residue" evidence="6">
    <location>
        <position position="1"/>
    </location>
</feature>
<dbReference type="InterPro" id="IPR008928">
    <property type="entry name" value="6-hairpin_glycosidase_sf"/>
</dbReference>
<dbReference type="Pfam" id="PF00759">
    <property type="entry name" value="Glyco_hydro_9"/>
    <property type="match status" value="1"/>
</dbReference>
<evidence type="ECO:0000256" key="2">
    <source>
        <dbReference type="ARBA" id="ARBA00023277"/>
    </source>
</evidence>
<protein>
    <submittedName>
        <fullName evidence="6">Glycoside hydrolase family 9 cellulase</fullName>
    </submittedName>
</protein>
<feature type="domain" description="Glycoside hydrolase family 9" evidence="5">
    <location>
        <begin position="1"/>
        <end position="380"/>
    </location>
</feature>
<evidence type="ECO:0000259" key="5">
    <source>
        <dbReference type="Pfam" id="PF00759"/>
    </source>
</evidence>
<keyword evidence="2" id="KW-0119">Carbohydrate metabolism</keyword>
<keyword evidence="3" id="KW-0326">Glycosidase</keyword>
<evidence type="ECO:0000256" key="3">
    <source>
        <dbReference type="ARBA" id="ARBA00023295"/>
    </source>
</evidence>
<reference evidence="6" key="2">
    <citation type="journal article" date="2012" name="Biotechnol. Lett.">
        <title>Retrieval of glycoside hydrolase family 9 cellulase genes from environmental DNA by metagenomic gene specific multi-primer PCR.</title>
        <authorList>
            <person name="Xiong X."/>
            <person name="Yin X."/>
            <person name="Pei X."/>
            <person name="Jin P."/>
            <person name="Zhang A."/>
            <person name="Li Y."/>
            <person name="Gong W."/>
            <person name="Wang Q."/>
        </authorList>
    </citation>
    <scope>NUCLEOTIDE SEQUENCE</scope>
</reference>
<accession>F8V3F8</accession>
<reference evidence="6" key="1">
    <citation type="submission" date="2011-05" db="EMBL/GenBank/DDBJ databases">
        <title>Combinatorial multi-primer PCR(CMP-PCR), a novel stratgy for recovery of metagenomic enzyme family genes.</title>
        <authorList>
            <person name="Wang Q.Y."/>
            <person name="Xiong X.L."/>
            <person name="Wu H.L."/>
            <person name="Jin P."/>
            <person name="Zhou X.L."/>
        </authorList>
    </citation>
    <scope>NUCLEOTIDE SEQUENCE</scope>
</reference>
<keyword evidence="4" id="KW-0624">Polysaccharide degradation</keyword>
<evidence type="ECO:0000256" key="4">
    <source>
        <dbReference type="ARBA" id="ARBA00023326"/>
    </source>
</evidence>
<organism evidence="6">
    <name type="scientific">uncultured organism</name>
    <dbReference type="NCBI Taxonomy" id="155900"/>
    <lineage>
        <taxon>unclassified sequences</taxon>
        <taxon>environmental samples</taxon>
    </lineage>
</organism>
<dbReference type="EMBL" id="JN020792">
    <property type="protein sequence ID" value="AEH57931.1"/>
    <property type="molecule type" value="Genomic_DNA"/>
</dbReference>
<sequence length="381" mass="41727">GKYVVNGGISVGTMLMAYETFPGRCSADTLKIPESGNGVPDLLDEVRYELEWFFTMQAADGGVHHKLTRVDFEAIIMPHRDTSKRYFMPVSSTATGNFAAVMAMAGRIYRPFDAAFADSCLARAKRAWGWLENHPGIVPAGGFKNPGGVSTGEYGDGDDRDERLWAAAGLWRTARLESCHAWYLSHYASLNLFTSEMSWGSLAPLAHLSYLFDESPLADRAVQDKLRAALFKYTDALLLQQEQSGFHYLLKPGEFNWGSNSRALNRAMLLVMAGELGTSVAWRDVVLDQIHYMLGANPQNLSFVSGIGSASMKNPHHRPSWADNVPAPVPGLLAGGANQYLNDEALKALYTSSTPPALCYVDDADSYASNEICINWNAPLA</sequence>